<dbReference type="InterPro" id="IPR007343">
    <property type="entry name" value="Uncharacterised_pept_Zn_put"/>
</dbReference>
<dbReference type="Pfam" id="PF04228">
    <property type="entry name" value="Zn_peptidase"/>
    <property type="match status" value="1"/>
</dbReference>
<evidence type="ECO:0000313" key="7">
    <source>
        <dbReference type="Proteomes" id="UP001595698"/>
    </source>
</evidence>
<evidence type="ECO:0000256" key="2">
    <source>
        <dbReference type="ARBA" id="ARBA00022692"/>
    </source>
</evidence>
<evidence type="ECO:0000256" key="5">
    <source>
        <dbReference type="SAM" id="MobiDB-lite"/>
    </source>
</evidence>
<feature type="compositionally biased region" description="Low complexity" evidence="5">
    <location>
        <begin position="46"/>
        <end position="68"/>
    </location>
</feature>
<accession>A0ABV8F1G2</accession>
<keyword evidence="2" id="KW-0812">Transmembrane</keyword>
<dbReference type="Proteomes" id="UP001595698">
    <property type="component" value="Unassembled WGS sequence"/>
</dbReference>
<proteinExistence type="predicted"/>
<comment type="subcellular location">
    <subcellularLocation>
        <location evidence="1">Membrane</location>
        <topology evidence="1">Single-pass membrane protein</topology>
    </subcellularLocation>
</comment>
<dbReference type="RefSeq" id="WP_352011293.1">
    <property type="nucleotide sequence ID" value="NZ_JBHSBC010000019.1"/>
</dbReference>
<evidence type="ECO:0000256" key="3">
    <source>
        <dbReference type="ARBA" id="ARBA00022989"/>
    </source>
</evidence>
<feature type="region of interest" description="Disordered" evidence="5">
    <location>
        <begin position="45"/>
        <end position="95"/>
    </location>
</feature>
<name>A0ABV8F1G2_9ACTN</name>
<protein>
    <submittedName>
        <fullName evidence="6">Neutral zinc metallopeptidase</fullName>
    </submittedName>
</protein>
<dbReference type="PANTHER" id="PTHR30168:SF0">
    <property type="entry name" value="INNER MEMBRANE PROTEIN"/>
    <property type="match status" value="1"/>
</dbReference>
<reference evidence="7" key="1">
    <citation type="journal article" date="2019" name="Int. J. Syst. Evol. Microbiol.">
        <title>The Global Catalogue of Microorganisms (GCM) 10K type strain sequencing project: providing services to taxonomists for standard genome sequencing and annotation.</title>
        <authorList>
            <consortium name="The Broad Institute Genomics Platform"/>
            <consortium name="The Broad Institute Genome Sequencing Center for Infectious Disease"/>
            <person name="Wu L."/>
            <person name="Ma J."/>
        </authorList>
    </citation>
    <scope>NUCLEOTIDE SEQUENCE [LARGE SCALE GENOMIC DNA]</scope>
    <source>
        <strain evidence="7">TBRC 7912</strain>
    </source>
</reference>
<organism evidence="6 7">
    <name type="scientific">Streptosporangium jomthongense</name>
    <dbReference type="NCBI Taxonomy" id="1193683"/>
    <lineage>
        <taxon>Bacteria</taxon>
        <taxon>Bacillati</taxon>
        <taxon>Actinomycetota</taxon>
        <taxon>Actinomycetes</taxon>
        <taxon>Streptosporangiales</taxon>
        <taxon>Streptosporangiaceae</taxon>
        <taxon>Streptosporangium</taxon>
    </lineage>
</organism>
<keyword evidence="3" id="KW-1133">Transmembrane helix</keyword>
<comment type="caution">
    <text evidence="6">The sequence shown here is derived from an EMBL/GenBank/DDBJ whole genome shotgun (WGS) entry which is preliminary data.</text>
</comment>
<keyword evidence="7" id="KW-1185">Reference proteome</keyword>
<evidence type="ECO:0000256" key="1">
    <source>
        <dbReference type="ARBA" id="ARBA00004167"/>
    </source>
</evidence>
<keyword evidence="4" id="KW-0472">Membrane</keyword>
<dbReference type="PANTHER" id="PTHR30168">
    <property type="entry name" value="PUTATIVE MEMBRANE PROTEIN YPFJ"/>
    <property type="match status" value="1"/>
</dbReference>
<evidence type="ECO:0000313" key="6">
    <source>
        <dbReference type="EMBL" id="MFC3982336.1"/>
    </source>
</evidence>
<dbReference type="EMBL" id="JBHSBC010000019">
    <property type="protein sequence ID" value="MFC3982336.1"/>
    <property type="molecule type" value="Genomic_DNA"/>
</dbReference>
<gene>
    <name evidence="6" type="ORF">ACFOYY_19485</name>
</gene>
<evidence type="ECO:0000256" key="4">
    <source>
        <dbReference type="ARBA" id="ARBA00023136"/>
    </source>
</evidence>
<sequence>MRTSPSGQQPSLTTAITASLLLVVVGAVSACAPIGPFTGPLGGAKPATAASATTNLSTPAADSPAAKPSPQPSRLSGGAQREAPTGRAAATTSPLYRVRGVSSSSRCLAGGIREGSASSYRTFMTRITRCLDRVWRARLTAAGLPFSRPALRFTTTTKVTSPCGRWPAKAAGFYCSTNRTIYIGVLREALSNPYPINHAQFMAHEYGHHVQKLMGVMDYYGRSVWNARLSTKLAFSRRLELQADCLGSAFLRQVSADLSVEQADWDSIIEWVTANGHKNWIRNDHGKGRSQAYWMQRGFEVGSPSACNTWSASASTVS</sequence>
<dbReference type="PROSITE" id="PS51257">
    <property type="entry name" value="PROKAR_LIPOPROTEIN"/>
    <property type="match status" value="1"/>
</dbReference>